<evidence type="ECO:0000256" key="5">
    <source>
        <dbReference type="ARBA" id="ARBA00022989"/>
    </source>
</evidence>
<evidence type="ECO:0000256" key="1">
    <source>
        <dbReference type="ARBA" id="ARBA00004167"/>
    </source>
</evidence>
<proteinExistence type="predicted"/>
<comment type="subcellular location">
    <subcellularLocation>
        <location evidence="1">Membrane</location>
        <topology evidence="1">Single-pass membrane protein</topology>
    </subcellularLocation>
</comment>
<keyword evidence="3" id="KW-0808">Transferase</keyword>
<dbReference type="InterPro" id="IPR056508">
    <property type="entry name" value="HPAT-like"/>
</dbReference>
<dbReference type="GO" id="GO:0016020">
    <property type="term" value="C:membrane"/>
    <property type="evidence" value="ECO:0007669"/>
    <property type="project" value="UniProtKB-SubCell"/>
</dbReference>
<dbReference type="InterPro" id="IPR021788">
    <property type="entry name" value="CPP1-like"/>
</dbReference>
<dbReference type="AlphaFoldDB" id="A0AAW1SDD8"/>
<feature type="region of interest" description="Disordered" evidence="7">
    <location>
        <begin position="89"/>
        <end position="135"/>
    </location>
</feature>
<evidence type="ECO:0000256" key="4">
    <source>
        <dbReference type="ARBA" id="ARBA00022692"/>
    </source>
</evidence>
<evidence type="ECO:0000259" key="9">
    <source>
        <dbReference type="Pfam" id="PF23452"/>
    </source>
</evidence>
<evidence type="ECO:0000313" key="11">
    <source>
        <dbReference type="Proteomes" id="UP001445335"/>
    </source>
</evidence>
<organism evidence="10 11">
    <name type="scientific">Elliptochloris bilobata</name>
    <dbReference type="NCBI Taxonomy" id="381761"/>
    <lineage>
        <taxon>Eukaryota</taxon>
        <taxon>Viridiplantae</taxon>
        <taxon>Chlorophyta</taxon>
        <taxon>core chlorophytes</taxon>
        <taxon>Trebouxiophyceae</taxon>
        <taxon>Trebouxiophyceae incertae sedis</taxon>
        <taxon>Elliptochloris clade</taxon>
        <taxon>Elliptochloris</taxon>
    </lineage>
</organism>
<protein>
    <recommendedName>
        <fullName evidence="9">Hydroxyproline O-arabinosyltransferase-like domain-containing protein</fullName>
    </recommendedName>
</protein>
<evidence type="ECO:0000256" key="8">
    <source>
        <dbReference type="SAM" id="Phobius"/>
    </source>
</evidence>
<keyword evidence="5 8" id="KW-1133">Transmembrane helix</keyword>
<reference evidence="10 11" key="1">
    <citation type="journal article" date="2024" name="Nat. Commun.">
        <title>Phylogenomics reveals the evolutionary origins of lichenization in chlorophyte algae.</title>
        <authorList>
            <person name="Puginier C."/>
            <person name="Libourel C."/>
            <person name="Otte J."/>
            <person name="Skaloud P."/>
            <person name="Haon M."/>
            <person name="Grisel S."/>
            <person name="Petersen M."/>
            <person name="Berrin J.G."/>
            <person name="Delaux P.M."/>
            <person name="Dal Grande F."/>
            <person name="Keller J."/>
        </authorList>
    </citation>
    <scope>NUCLEOTIDE SEQUENCE [LARGE SCALE GENOMIC DNA]</scope>
    <source>
        <strain evidence="10 11">SAG 245.80</strain>
    </source>
</reference>
<comment type="caution">
    <text evidence="10">The sequence shown here is derived from an EMBL/GenBank/DDBJ whole genome shotgun (WGS) entry which is preliminary data.</text>
</comment>
<evidence type="ECO:0000313" key="10">
    <source>
        <dbReference type="EMBL" id="KAK9843692.1"/>
    </source>
</evidence>
<keyword evidence="2" id="KW-0328">Glycosyltransferase</keyword>
<evidence type="ECO:0000256" key="7">
    <source>
        <dbReference type="SAM" id="MobiDB-lite"/>
    </source>
</evidence>
<feature type="compositionally biased region" description="Gly residues" evidence="7">
    <location>
        <begin position="90"/>
        <end position="101"/>
    </location>
</feature>
<dbReference type="EMBL" id="JALJOU010000005">
    <property type="protein sequence ID" value="KAK9843692.1"/>
    <property type="molecule type" value="Genomic_DNA"/>
</dbReference>
<dbReference type="PANTHER" id="PTHR31485:SF17">
    <property type="match status" value="1"/>
</dbReference>
<keyword evidence="11" id="KW-1185">Reference proteome</keyword>
<keyword evidence="4 8" id="KW-0812">Transmembrane</keyword>
<dbReference type="Pfam" id="PF23452">
    <property type="entry name" value="HPAT"/>
    <property type="match status" value="1"/>
</dbReference>
<evidence type="ECO:0000256" key="2">
    <source>
        <dbReference type="ARBA" id="ARBA00022676"/>
    </source>
</evidence>
<dbReference type="PROSITE" id="PS51257">
    <property type="entry name" value="PROKAR_LIPOPROTEIN"/>
    <property type="match status" value="1"/>
</dbReference>
<dbReference type="InterPro" id="IPR044845">
    <property type="entry name" value="HPAT/SRGT1-like"/>
</dbReference>
<accession>A0AAW1SDD8</accession>
<evidence type="ECO:0000256" key="6">
    <source>
        <dbReference type="ARBA" id="ARBA00023136"/>
    </source>
</evidence>
<feature type="transmembrane region" description="Helical" evidence="8">
    <location>
        <begin position="630"/>
        <end position="653"/>
    </location>
</feature>
<feature type="transmembrane region" description="Helical" evidence="8">
    <location>
        <begin position="673"/>
        <end position="690"/>
    </location>
</feature>
<dbReference type="Proteomes" id="UP001445335">
    <property type="component" value="Unassembled WGS sequence"/>
</dbReference>
<feature type="transmembrane region" description="Helical" evidence="8">
    <location>
        <begin position="12"/>
        <end position="32"/>
    </location>
</feature>
<name>A0AAW1SDD8_9CHLO</name>
<gene>
    <name evidence="10" type="ORF">WJX81_002674</name>
</gene>
<dbReference type="PANTHER" id="PTHR31485">
    <property type="entry name" value="PEPTIDYL SERINE ALPHA-GALACTOSYLTRANSFERASE"/>
    <property type="match status" value="1"/>
</dbReference>
<sequence>MFQSRQRVGTPRLILFAVFGFALGLACGYVFMGTVHAMLQAGAPVQPRLGQTFAGSGAGLRRGMPDPQQAPRNVKLPAEQAVADAFAAASGGGGGGAGSGSGSLDPDTQRPEQAAGAGRAGGARGLPDGIPRTGTSIHTLVTSNGSPYLNFQLRIMYGTYKLVQRMPGGEGLVAFTRILHRTRPDLLMDEVPTFRADPLTPSCDTWCEFPVSDRPNAVAQFLRAAQRNFSMIKAPWLLMIETDYVWLKPVIAQPAEVPTSRAQGFPFGYIAPQAPLLEDVMRKMYPAARGPLSAVPNSGPAPALMRFDEWAKVTPEWERLTAHIEADPDSKAKLGWVREMYAFDVATALAGVPLMLWPPPGNQLVAQLPADEEPGAASMLHYTWGSVFKDAAGAKVWEFDKRVYTDEKLQRIVPQIPLPPQFSEGLQLQDGKPVSRKLYDSLVAEVTQMNPAASDGALGSADLPPEQPEAFIEGVDVFPRLRERDVYKRLGVTREASFEEVQDARNFLYETYRAHEASREAIELAFDAILQEKMKVRAKYGFRPPRTGRKSDAAGDDLPRGMIGRIKEQLEPSVPSTTIVNDGSIFAVLGLWAGWQSAAADPTLPLGAAVAFSVWRFFDKRRKRNPDGPFWGGSPVWGALASTLLGLFLGFVMSWALVRFTPLAGLIPGRPEALGLFIICLTVGATCIFLR</sequence>
<evidence type="ECO:0000256" key="3">
    <source>
        <dbReference type="ARBA" id="ARBA00022679"/>
    </source>
</evidence>
<dbReference type="Pfam" id="PF11833">
    <property type="entry name" value="CPP1-like"/>
    <property type="match status" value="1"/>
</dbReference>
<feature type="transmembrane region" description="Helical" evidence="8">
    <location>
        <begin position="602"/>
        <end position="618"/>
    </location>
</feature>
<keyword evidence="6 8" id="KW-0472">Membrane</keyword>
<feature type="region of interest" description="Disordered" evidence="7">
    <location>
        <begin position="54"/>
        <end position="73"/>
    </location>
</feature>
<feature type="domain" description="Hydroxyproline O-arabinosyltransferase-like" evidence="9">
    <location>
        <begin position="138"/>
        <end position="418"/>
    </location>
</feature>
<dbReference type="GO" id="GO:0016757">
    <property type="term" value="F:glycosyltransferase activity"/>
    <property type="evidence" value="ECO:0007669"/>
    <property type="project" value="UniProtKB-KW"/>
</dbReference>